<name>A0AAD2H826_9AGAR</name>
<sequence length="72" mass="7895">MSVVREPPSTVRKIDPAPTANRSHALRSERPAALCRTCGGGRGEFLRTARGRSCACDERHRSIDSRSSSLRT</sequence>
<reference evidence="2" key="1">
    <citation type="submission" date="2023-11" db="EMBL/GenBank/DDBJ databases">
        <authorList>
            <person name="De Vega J J."/>
            <person name="De Vega J J."/>
        </authorList>
    </citation>
    <scope>NUCLEOTIDE SEQUENCE</scope>
</reference>
<evidence type="ECO:0000313" key="3">
    <source>
        <dbReference type="Proteomes" id="UP001295794"/>
    </source>
</evidence>
<feature type="region of interest" description="Disordered" evidence="1">
    <location>
        <begin position="1"/>
        <end position="28"/>
    </location>
</feature>
<dbReference type="Proteomes" id="UP001295794">
    <property type="component" value="Unassembled WGS sequence"/>
</dbReference>
<proteinExistence type="predicted"/>
<keyword evidence="3" id="KW-1185">Reference proteome</keyword>
<evidence type="ECO:0000256" key="1">
    <source>
        <dbReference type="SAM" id="MobiDB-lite"/>
    </source>
</evidence>
<dbReference type="EMBL" id="CAVNYO010000169">
    <property type="protein sequence ID" value="CAK5271101.1"/>
    <property type="molecule type" value="Genomic_DNA"/>
</dbReference>
<comment type="caution">
    <text evidence="2">The sequence shown here is derived from an EMBL/GenBank/DDBJ whole genome shotgun (WGS) entry which is preliminary data.</text>
</comment>
<gene>
    <name evidence="2" type="ORF">MYCIT1_LOCUS15987</name>
</gene>
<dbReference type="AlphaFoldDB" id="A0AAD2H826"/>
<protein>
    <submittedName>
        <fullName evidence="2">Uncharacterized protein</fullName>
    </submittedName>
</protein>
<accession>A0AAD2H826</accession>
<evidence type="ECO:0000313" key="2">
    <source>
        <dbReference type="EMBL" id="CAK5271101.1"/>
    </source>
</evidence>
<organism evidence="2 3">
    <name type="scientific">Mycena citricolor</name>
    <dbReference type="NCBI Taxonomy" id="2018698"/>
    <lineage>
        <taxon>Eukaryota</taxon>
        <taxon>Fungi</taxon>
        <taxon>Dikarya</taxon>
        <taxon>Basidiomycota</taxon>
        <taxon>Agaricomycotina</taxon>
        <taxon>Agaricomycetes</taxon>
        <taxon>Agaricomycetidae</taxon>
        <taxon>Agaricales</taxon>
        <taxon>Marasmiineae</taxon>
        <taxon>Mycenaceae</taxon>
        <taxon>Mycena</taxon>
    </lineage>
</organism>